<dbReference type="Proteomes" id="UP000026962">
    <property type="component" value="Chromosome 1"/>
</dbReference>
<proteinExistence type="predicted"/>
<dbReference type="EnsemblPlants" id="OPUNC01G19420.1">
    <property type="protein sequence ID" value="OPUNC01G19420.1"/>
    <property type="gene ID" value="OPUNC01G19420"/>
</dbReference>
<dbReference type="AlphaFoldDB" id="A0A0E0JJY0"/>
<reference evidence="1" key="1">
    <citation type="submission" date="2015-04" db="UniProtKB">
        <authorList>
            <consortium name="EnsemblPlants"/>
        </authorList>
    </citation>
    <scope>IDENTIFICATION</scope>
</reference>
<sequence>MAIGVATFATLTLEKVTFLTDFEMRKRGANLECELCVAGALESDRRDQKPCPCKSFAGCFVTSESSAIPFPAAPNDDTLNIVLPADLAAGAVDAIRHRIAPAINMPTGEKQRRISAQATYHCSYYSSELKNS</sequence>
<name>A0A0E0JJY0_ORYPU</name>
<evidence type="ECO:0000313" key="1">
    <source>
        <dbReference type="EnsemblPlants" id="OPUNC01G19420.1"/>
    </source>
</evidence>
<dbReference type="Gramene" id="OPUNC01G19420.1">
    <property type="protein sequence ID" value="OPUNC01G19420.1"/>
    <property type="gene ID" value="OPUNC01G19420"/>
</dbReference>
<evidence type="ECO:0000313" key="2">
    <source>
        <dbReference type="Proteomes" id="UP000026962"/>
    </source>
</evidence>
<organism evidence="1">
    <name type="scientific">Oryza punctata</name>
    <name type="common">Red rice</name>
    <dbReference type="NCBI Taxonomy" id="4537"/>
    <lineage>
        <taxon>Eukaryota</taxon>
        <taxon>Viridiplantae</taxon>
        <taxon>Streptophyta</taxon>
        <taxon>Embryophyta</taxon>
        <taxon>Tracheophyta</taxon>
        <taxon>Spermatophyta</taxon>
        <taxon>Magnoliopsida</taxon>
        <taxon>Liliopsida</taxon>
        <taxon>Poales</taxon>
        <taxon>Poaceae</taxon>
        <taxon>BOP clade</taxon>
        <taxon>Oryzoideae</taxon>
        <taxon>Oryzeae</taxon>
        <taxon>Oryzinae</taxon>
        <taxon>Oryza</taxon>
    </lineage>
</organism>
<protein>
    <submittedName>
        <fullName evidence="1">Uncharacterized protein</fullName>
    </submittedName>
</protein>
<keyword evidence="2" id="KW-1185">Reference proteome</keyword>
<accession>A0A0E0JJY0</accession>
<dbReference type="HOGENOM" id="CLU_1920491_0_0_1"/>
<reference evidence="1" key="2">
    <citation type="submission" date="2018-05" db="EMBL/GenBank/DDBJ databases">
        <title>OpunRS2 (Oryza punctata Reference Sequence Version 2).</title>
        <authorList>
            <person name="Zhang J."/>
            <person name="Kudrna D."/>
            <person name="Lee S."/>
            <person name="Talag J."/>
            <person name="Welchert J."/>
            <person name="Wing R.A."/>
        </authorList>
    </citation>
    <scope>NUCLEOTIDE SEQUENCE [LARGE SCALE GENOMIC DNA]</scope>
</reference>